<dbReference type="AlphaFoldDB" id="A0A150GG82"/>
<dbReference type="GO" id="GO:0005783">
    <property type="term" value="C:endoplasmic reticulum"/>
    <property type="evidence" value="ECO:0007669"/>
    <property type="project" value="TreeGrafter"/>
</dbReference>
<organism evidence="1 2">
    <name type="scientific">Gonium pectorale</name>
    <name type="common">Green alga</name>
    <dbReference type="NCBI Taxonomy" id="33097"/>
    <lineage>
        <taxon>Eukaryota</taxon>
        <taxon>Viridiplantae</taxon>
        <taxon>Chlorophyta</taxon>
        <taxon>core chlorophytes</taxon>
        <taxon>Chlorophyceae</taxon>
        <taxon>CS clade</taxon>
        <taxon>Chlamydomonadales</taxon>
        <taxon>Volvocaceae</taxon>
        <taxon>Gonium</taxon>
    </lineage>
</organism>
<sequence length="111" mass="12012">MAAPPDAHSELPNIWLPGLVERFASCLGPSFVCTLRQVNKATTEQFRGRPEYPSVMHVSQPVPPQALAVRWVPPGDMRDLTLAQRQQLLRLTATSGVVPGGGSGAGRRCRP</sequence>
<dbReference type="GO" id="GO:0030149">
    <property type="term" value="P:sphingolipid catabolic process"/>
    <property type="evidence" value="ECO:0007669"/>
    <property type="project" value="TreeGrafter"/>
</dbReference>
<dbReference type="Proteomes" id="UP000075714">
    <property type="component" value="Unassembled WGS sequence"/>
</dbReference>
<comment type="caution">
    <text evidence="1">The sequence shown here is derived from an EMBL/GenBank/DDBJ whole genome shotgun (WGS) entry which is preliminary data.</text>
</comment>
<dbReference type="PANTHER" id="PTHR12393">
    <property type="entry name" value="SPHINGOMYELIN PHOSPHODIESTERASE RELATED"/>
    <property type="match status" value="1"/>
</dbReference>
<keyword evidence="2" id="KW-1185">Reference proteome</keyword>
<protein>
    <submittedName>
        <fullName evidence="1">Uncharacterized protein</fullName>
    </submittedName>
</protein>
<evidence type="ECO:0000313" key="1">
    <source>
        <dbReference type="EMBL" id="KXZ48842.1"/>
    </source>
</evidence>
<dbReference type="GO" id="GO:0071944">
    <property type="term" value="C:cell periphery"/>
    <property type="evidence" value="ECO:0007669"/>
    <property type="project" value="TreeGrafter"/>
</dbReference>
<name>A0A150GG82_GONPE</name>
<accession>A0A150GG82</accession>
<reference evidence="2" key="1">
    <citation type="journal article" date="2016" name="Nat. Commun.">
        <title>The Gonium pectorale genome demonstrates co-option of cell cycle regulation during the evolution of multicellularity.</title>
        <authorList>
            <person name="Hanschen E.R."/>
            <person name="Marriage T.N."/>
            <person name="Ferris P.J."/>
            <person name="Hamaji T."/>
            <person name="Toyoda A."/>
            <person name="Fujiyama A."/>
            <person name="Neme R."/>
            <person name="Noguchi H."/>
            <person name="Minakuchi Y."/>
            <person name="Suzuki M."/>
            <person name="Kawai-Toyooka H."/>
            <person name="Smith D.R."/>
            <person name="Sparks H."/>
            <person name="Anderson J."/>
            <person name="Bakaric R."/>
            <person name="Luria V."/>
            <person name="Karger A."/>
            <person name="Kirschner M.W."/>
            <person name="Durand P.M."/>
            <person name="Michod R.E."/>
            <person name="Nozaki H."/>
            <person name="Olson B.J."/>
        </authorList>
    </citation>
    <scope>NUCLEOTIDE SEQUENCE [LARGE SCALE GENOMIC DNA]</scope>
    <source>
        <strain evidence="2">NIES-2863</strain>
    </source>
</reference>
<evidence type="ECO:0000313" key="2">
    <source>
        <dbReference type="Proteomes" id="UP000075714"/>
    </source>
</evidence>
<dbReference type="GO" id="GO:0004620">
    <property type="term" value="F:phospholipase activity"/>
    <property type="evidence" value="ECO:0007669"/>
    <property type="project" value="TreeGrafter"/>
</dbReference>
<dbReference type="PANTHER" id="PTHR12393:SF6">
    <property type="entry name" value="SPHINGOMYELIN PHOSPHODIESTERASE 2"/>
    <property type="match status" value="1"/>
</dbReference>
<gene>
    <name evidence="1" type="ORF">GPECTOR_25g427</name>
</gene>
<dbReference type="GO" id="GO:0016020">
    <property type="term" value="C:membrane"/>
    <property type="evidence" value="ECO:0007669"/>
    <property type="project" value="TreeGrafter"/>
</dbReference>
<dbReference type="GO" id="GO:0046513">
    <property type="term" value="P:ceramide biosynthetic process"/>
    <property type="evidence" value="ECO:0007669"/>
    <property type="project" value="TreeGrafter"/>
</dbReference>
<dbReference type="EMBL" id="LSYV01000026">
    <property type="protein sequence ID" value="KXZ48842.1"/>
    <property type="molecule type" value="Genomic_DNA"/>
</dbReference>
<proteinExistence type="predicted"/>